<proteinExistence type="predicted"/>
<dbReference type="GO" id="GO:0003700">
    <property type="term" value="F:DNA-binding transcription factor activity"/>
    <property type="evidence" value="ECO:0007669"/>
    <property type="project" value="TreeGrafter"/>
</dbReference>
<dbReference type="PROSITE" id="PS00356">
    <property type="entry name" value="HTH_LACI_1"/>
    <property type="match status" value="1"/>
</dbReference>
<dbReference type="Gene3D" id="3.40.50.2300">
    <property type="match status" value="2"/>
</dbReference>
<gene>
    <name evidence="6" type="ORF">GV832_01535</name>
</gene>
<evidence type="ECO:0000256" key="4">
    <source>
        <dbReference type="ARBA" id="ARBA00023163"/>
    </source>
</evidence>
<dbReference type="Pfam" id="PF13377">
    <property type="entry name" value="Peripla_BP_3"/>
    <property type="match status" value="1"/>
</dbReference>
<dbReference type="SUPFAM" id="SSF53822">
    <property type="entry name" value="Periplasmic binding protein-like I"/>
    <property type="match status" value="1"/>
</dbReference>
<keyword evidence="7" id="KW-1185">Reference proteome</keyword>
<dbReference type="EMBL" id="JAABNR010000001">
    <property type="protein sequence ID" value="NBZ86248.1"/>
    <property type="molecule type" value="Genomic_DNA"/>
</dbReference>
<evidence type="ECO:0000313" key="6">
    <source>
        <dbReference type="EMBL" id="NBZ86248.1"/>
    </source>
</evidence>
<reference evidence="6" key="1">
    <citation type="submission" date="2020-01" db="EMBL/GenBank/DDBJ databases">
        <authorList>
            <person name="Chen W.-M."/>
        </authorList>
    </citation>
    <scope>NUCLEOTIDE SEQUENCE</scope>
    <source>
        <strain evidence="6">CYK-10</strain>
    </source>
</reference>
<protein>
    <submittedName>
        <fullName evidence="6">Substrate-binding domain-containing protein</fullName>
    </submittedName>
</protein>
<comment type="caution">
    <text evidence="6">The sequence shown here is derived from an EMBL/GenBank/DDBJ whole genome shotgun (WGS) entry which is preliminary data.</text>
</comment>
<dbReference type="InterPro" id="IPR046335">
    <property type="entry name" value="LacI/GalR-like_sensor"/>
</dbReference>
<keyword evidence="1" id="KW-0678">Repressor</keyword>
<dbReference type="AlphaFoldDB" id="A0AAE4Y5R2"/>
<keyword evidence="2" id="KW-0805">Transcription regulation</keyword>
<evidence type="ECO:0000259" key="5">
    <source>
        <dbReference type="PROSITE" id="PS50932"/>
    </source>
</evidence>
<dbReference type="Pfam" id="PF00356">
    <property type="entry name" value="LacI"/>
    <property type="match status" value="1"/>
</dbReference>
<dbReference type="RefSeq" id="WP_168773039.1">
    <property type="nucleotide sequence ID" value="NZ_JAABNR010000001.1"/>
</dbReference>
<evidence type="ECO:0000256" key="3">
    <source>
        <dbReference type="ARBA" id="ARBA00023125"/>
    </source>
</evidence>
<name>A0AAE4Y5R2_9RHOB</name>
<dbReference type="Proteomes" id="UP001193501">
    <property type="component" value="Unassembled WGS sequence"/>
</dbReference>
<dbReference type="PROSITE" id="PS50932">
    <property type="entry name" value="HTH_LACI_2"/>
    <property type="match status" value="1"/>
</dbReference>
<dbReference type="InterPro" id="IPR000843">
    <property type="entry name" value="HTH_LacI"/>
</dbReference>
<organism evidence="6 7">
    <name type="scientific">Stagnihabitans tardus</name>
    <dbReference type="NCBI Taxonomy" id="2699202"/>
    <lineage>
        <taxon>Bacteria</taxon>
        <taxon>Pseudomonadati</taxon>
        <taxon>Pseudomonadota</taxon>
        <taxon>Alphaproteobacteria</taxon>
        <taxon>Rhodobacterales</taxon>
        <taxon>Paracoccaceae</taxon>
        <taxon>Stagnihabitans</taxon>
    </lineage>
</organism>
<sequence length="329" mass="34785">MKRPTMNDIALAAGVSQATVSLVLNEVANARIAPETRARVQEAAQALGYARKPSRAEGQRIIGLMIDDVSYTPFAAPFLEGARAEAAASGAMVMVVVTEADPVQEEAALRQFASMGAEGVILASLLTREITPPAGLARLPAILLNGHDAGGVYPSVVPGDVLGAFAATEALIKAGHRRIAHIPGESWGQASNDRQAGYKMALASHDIQFDPDLVSEPAWTLATGRARMAALLDQRPTAVFCFADRIALGAYEAIRAAGLRVGQDISVVGFDDDVLAQQMTPPLTTVVLPHEEMARWAVARLLERSGPLVPTRVKIDCTLVERGSVAAPR</sequence>
<feature type="domain" description="HTH lacI-type" evidence="5">
    <location>
        <begin position="4"/>
        <end position="60"/>
    </location>
</feature>
<evidence type="ECO:0000256" key="2">
    <source>
        <dbReference type="ARBA" id="ARBA00023015"/>
    </source>
</evidence>
<dbReference type="CDD" id="cd06288">
    <property type="entry name" value="PBP1_sucrose_transcription_regulator"/>
    <property type="match status" value="1"/>
</dbReference>
<dbReference type="SMART" id="SM00354">
    <property type="entry name" value="HTH_LACI"/>
    <property type="match status" value="1"/>
</dbReference>
<dbReference type="GO" id="GO:0000976">
    <property type="term" value="F:transcription cis-regulatory region binding"/>
    <property type="evidence" value="ECO:0007669"/>
    <property type="project" value="TreeGrafter"/>
</dbReference>
<evidence type="ECO:0000313" key="7">
    <source>
        <dbReference type="Proteomes" id="UP001193501"/>
    </source>
</evidence>
<keyword evidence="4" id="KW-0804">Transcription</keyword>
<keyword evidence="3" id="KW-0238">DNA-binding</keyword>
<dbReference type="CDD" id="cd01392">
    <property type="entry name" value="HTH_LacI"/>
    <property type="match status" value="1"/>
</dbReference>
<dbReference type="SUPFAM" id="SSF47413">
    <property type="entry name" value="lambda repressor-like DNA-binding domains"/>
    <property type="match status" value="1"/>
</dbReference>
<accession>A0AAE4Y5R2</accession>
<dbReference type="PANTHER" id="PTHR30146">
    <property type="entry name" value="LACI-RELATED TRANSCRIPTIONAL REPRESSOR"/>
    <property type="match status" value="1"/>
</dbReference>
<evidence type="ECO:0000256" key="1">
    <source>
        <dbReference type="ARBA" id="ARBA00022491"/>
    </source>
</evidence>
<dbReference type="InterPro" id="IPR028082">
    <property type="entry name" value="Peripla_BP_I"/>
</dbReference>
<dbReference type="Gene3D" id="1.10.260.40">
    <property type="entry name" value="lambda repressor-like DNA-binding domains"/>
    <property type="match status" value="1"/>
</dbReference>
<dbReference type="InterPro" id="IPR010982">
    <property type="entry name" value="Lambda_DNA-bd_dom_sf"/>
</dbReference>
<dbReference type="PANTHER" id="PTHR30146:SF148">
    <property type="entry name" value="HTH-TYPE TRANSCRIPTIONAL REPRESSOR PURR-RELATED"/>
    <property type="match status" value="1"/>
</dbReference>